<accession>A0A022R0A9</accession>
<keyword evidence="8" id="KW-0804">Transcription</keyword>
<evidence type="ECO:0000259" key="11">
    <source>
        <dbReference type="Pfam" id="PF10497"/>
    </source>
</evidence>
<keyword evidence="7" id="KW-0805">Transcription regulation</keyword>
<evidence type="ECO:0000256" key="8">
    <source>
        <dbReference type="ARBA" id="ARBA00023163"/>
    </source>
</evidence>
<feature type="compositionally biased region" description="Basic residues" evidence="10">
    <location>
        <begin position="60"/>
        <end position="74"/>
    </location>
</feature>
<dbReference type="InterPro" id="IPR018866">
    <property type="entry name" value="Znf-4CXXC_R1"/>
</dbReference>
<evidence type="ECO:0000256" key="2">
    <source>
        <dbReference type="ARBA" id="ARBA00004496"/>
    </source>
</evidence>
<protein>
    <recommendedName>
        <fullName evidence="11">Zinc-finger domain-containing protein</fullName>
    </recommendedName>
</protein>
<feature type="region of interest" description="Disordered" evidence="10">
    <location>
        <begin position="51"/>
        <end position="86"/>
    </location>
</feature>
<keyword evidence="5" id="KW-0597">Phosphoprotein</keyword>
<proteinExistence type="predicted"/>
<feature type="non-terminal residue" evidence="12">
    <location>
        <position position="1"/>
    </location>
</feature>
<evidence type="ECO:0000313" key="13">
    <source>
        <dbReference type="Proteomes" id="UP000030748"/>
    </source>
</evidence>
<evidence type="ECO:0000313" key="12">
    <source>
        <dbReference type="EMBL" id="EYU34137.1"/>
    </source>
</evidence>
<gene>
    <name evidence="12" type="ORF">MIMGU_mgv1a020799mg</name>
</gene>
<comment type="subcellular location">
    <subcellularLocation>
        <location evidence="2">Cytoplasm</location>
    </subcellularLocation>
    <subcellularLocation>
        <location evidence="1">Nucleus</location>
    </subcellularLocation>
</comment>
<evidence type="ECO:0000256" key="6">
    <source>
        <dbReference type="ARBA" id="ARBA00022843"/>
    </source>
</evidence>
<dbReference type="GO" id="GO:0005737">
    <property type="term" value="C:cytoplasm"/>
    <property type="evidence" value="ECO:0007669"/>
    <property type="project" value="UniProtKB-SubCell"/>
</dbReference>
<evidence type="ECO:0000256" key="7">
    <source>
        <dbReference type="ARBA" id="ARBA00023015"/>
    </source>
</evidence>
<dbReference type="Pfam" id="PF10497">
    <property type="entry name" value="zf-4CXXC_R1"/>
    <property type="match status" value="1"/>
</dbReference>
<dbReference type="GO" id="GO:0005634">
    <property type="term" value="C:nucleus"/>
    <property type="evidence" value="ECO:0000318"/>
    <property type="project" value="GO_Central"/>
</dbReference>
<keyword evidence="4" id="KW-1017">Isopeptide bond</keyword>
<evidence type="ECO:0000256" key="3">
    <source>
        <dbReference type="ARBA" id="ARBA00022490"/>
    </source>
</evidence>
<sequence>YLYALLHKDRRRKKGSDEEYERVRASRIKENMEKMRQLGINIHIPTSSIKEISKSSSIKAPKKKQQQKNHHLAVPRRASSRLTGKKGIGNEAYSSSDCDKASSMMKMEEVYNSEHEKLLGDCKNPWMVSDDDNKPLYDPINGITCHQCRQKTLGLRTDCNLCRLPHGRLCGTCLYKRYGENLLEAKENTRWACPVCRGICNCSRCRQQKGFQAIGNLHTKVIH</sequence>
<reference evidence="12 13" key="1">
    <citation type="journal article" date="2013" name="Proc. Natl. Acad. Sci. U.S.A.">
        <title>Fine-scale variation in meiotic recombination in Mimulus inferred from population shotgun sequencing.</title>
        <authorList>
            <person name="Hellsten U."/>
            <person name="Wright K.M."/>
            <person name="Jenkins J."/>
            <person name="Shu S."/>
            <person name="Yuan Y."/>
            <person name="Wessler S.R."/>
            <person name="Schmutz J."/>
            <person name="Willis J.H."/>
            <person name="Rokhsar D.S."/>
        </authorList>
    </citation>
    <scope>NUCLEOTIDE SEQUENCE [LARGE SCALE GENOMIC DNA]</scope>
    <source>
        <strain evidence="13">cv. DUN x IM62</strain>
    </source>
</reference>
<evidence type="ECO:0000256" key="4">
    <source>
        <dbReference type="ARBA" id="ARBA00022499"/>
    </source>
</evidence>
<evidence type="ECO:0000256" key="9">
    <source>
        <dbReference type="ARBA" id="ARBA00023242"/>
    </source>
</evidence>
<name>A0A022R0A9_ERYGU</name>
<dbReference type="AlphaFoldDB" id="A0A022R0A9"/>
<keyword evidence="13" id="KW-1185">Reference proteome</keyword>
<evidence type="ECO:0000256" key="1">
    <source>
        <dbReference type="ARBA" id="ARBA00004123"/>
    </source>
</evidence>
<keyword evidence="6" id="KW-0832">Ubl conjugation</keyword>
<dbReference type="PANTHER" id="PTHR31169:SF23">
    <property type="entry name" value="OS03G0572250 PROTEIN"/>
    <property type="match status" value="1"/>
</dbReference>
<evidence type="ECO:0000256" key="5">
    <source>
        <dbReference type="ARBA" id="ARBA00022553"/>
    </source>
</evidence>
<dbReference type="EMBL" id="KI630726">
    <property type="protein sequence ID" value="EYU34137.1"/>
    <property type="molecule type" value="Genomic_DNA"/>
</dbReference>
<evidence type="ECO:0000256" key="10">
    <source>
        <dbReference type="SAM" id="MobiDB-lite"/>
    </source>
</evidence>
<dbReference type="InterPro" id="IPR040221">
    <property type="entry name" value="CDCA7/CDA7L"/>
</dbReference>
<dbReference type="Proteomes" id="UP000030748">
    <property type="component" value="Unassembled WGS sequence"/>
</dbReference>
<feature type="domain" description="Zinc-finger" evidence="11">
    <location>
        <begin position="137"/>
        <end position="221"/>
    </location>
</feature>
<organism evidence="12 13">
    <name type="scientific">Erythranthe guttata</name>
    <name type="common">Yellow monkey flower</name>
    <name type="synonym">Mimulus guttatus</name>
    <dbReference type="NCBI Taxonomy" id="4155"/>
    <lineage>
        <taxon>Eukaryota</taxon>
        <taxon>Viridiplantae</taxon>
        <taxon>Streptophyta</taxon>
        <taxon>Embryophyta</taxon>
        <taxon>Tracheophyta</taxon>
        <taxon>Spermatophyta</taxon>
        <taxon>Magnoliopsida</taxon>
        <taxon>eudicotyledons</taxon>
        <taxon>Gunneridae</taxon>
        <taxon>Pentapetalae</taxon>
        <taxon>asterids</taxon>
        <taxon>lamiids</taxon>
        <taxon>Lamiales</taxon>
        <taxon>Phrymaceae</taxon>
        <taxon>Erythranthe</taxon>
    </lineage>
</organism>
<keyword evidence="9" id="KW-0539">Nucleus</keyword>
<dbReference type="PANTHER" id="PTHR31169">
    <property type="entry name" value="OS05G0300700 PROTEIN"/>
    <property type="match status" value="1"/>
</dbReference>
<dbReference type="GO" id="GO:0006355">
    <property type="term" value="P:regulation of DNA-templated transcription"/>
    <property type="evidence" value="ECO:0007669"/>
    <property type="project" value="InterPro"/>
</dbReference>
<keyword evidence="3" id="KW-0963">Cytoplasm</keyword>